<dbReference type="EMBL" id="JBHTHM010001291">
    <property type="protein sequence ID" value="MFD0786335.1"/>
    <property type="molecule type" value="Genomic_DNA"/>
</dbReference>
<feature type="domain" description="Phytase-like" evidence="1">
    <location>
        <begin position="5"/>
        <end position="157"/>
    </location>
</feature>
<evidence type="ECO:0000259" key="1">
    <source>
        <dbReference type="Pfam" id="PF13449"/>
    </source>
</evidence>
<name>A0ABW3A6F1_9ACTN</name>
<keyword evidence="3" id="KW-1185">Reference proteome</keyword>
<feature type="non-terminal residue" evidence="2">
    <location>
        <position position="1"/>
    </location>
</feature>
<dbReference type="Proteomes" id="UP001597053">
    <property type="component" value="Unassembled WGS sequence"/>
</dbReference>
<evidence type="ECO:0000313" key="2">
    <source>
        <dbReference type="EMBL" id="MFD0786335.1"/>
    </source>
</evidence>
<organism evidence="2 3">
    <name type="scientific">Micromonospora azadirachtae</name>
    <dbReference type="NCBI Taxonomy" id="1970735"/>
    <lineage>
        <taxon>Bacteria</taxon>
        <taxon>Bacillati</taxon>
        <taxon>Actinomycetota</taxon>
        <taxon>Actinomycetes</taxon>
        <taxon>Micromonosporales</taxon>
        <taxon>Micromonosporaceae</taxon>
        <taxon>Micromonospora</taxon>
    </lineage>
</organism>
<dbReference type="Pfam" id="PF13449">
    <property type="entry name" value="Phytase-like"/>
    <property type="match status" value="1"/>
</dbReference>
<reference evidence="3" key="1">
    <citation type="journal article" date="2019" name="Int. J. Syst. Evol. Microbiol.">
        <title>The Global Catalogue of Microorganisms (GCM) 10K type strain sequencing project: providing services to taxonomists for standard genome sequencing and annotation.</title>
        <authorList>
            <consortium name="The Broad Institute Genomics Platform"/>
            <consortium name="The Broad Institute Genome Sequencing Center for Infectious Disease"/>
            <person name="Wu L."/>
            <person name="Ma J."/>
        </authorList>
    </citation>
    <scope>NUCLEOTIDE SEQUENCE [LARGE SCALE GENOMIC DNA]</scope>
    <source>
        <strain evidence="3">JCM 32148</strain>
    </source>
</reference>
<dbReference type="InterPro" id="IPR027372">
    <property type="entry name" value="Phytase-like_dom"/>
</dbReference>
<gene>
    <name evidence="2" type="ORF">ACFQZ8_20750</name>
</gene>
<accession>A0ABW3A6F1</accession>
<evidence type="ECO:0000313" key="3">
    <source>
        <dbReference type="Proteomes" id="UP001597053"/>
    </source>
</evidence>
<sequence>AGLGKQGLEGVTATTDRRGREVVWVAVQRELSTDPAGIVRLGRYDVAAGTWSWFGYQLNSTDVAGDWIGLSEITVVGDRLAVIERDKLNGPAATLKRVYTVPMPDSAAAPGPLRVLPKTLAVDVLPALRATNGWTQEKLEGLTVAGNGQVYAVTDNDAVQDATGETVFLQLGPSGKVFGRG</sequence>
<proteinExistence type="predicted"/>
<protein>
    <submittedName>
        <fullName evidence="2">Esterase-like activity of phytase family protein</fullName>
    </submittedName>
</protein>
<comment type="caution">
    <text evidence="2">The sequence shown here is derived from an EMBL/GenBank/DDBJ whole genome shotgun (WGS) entry which is preliminary data.</text>
</comment>